<dbReference type="EMBL" id="KB445798">
    <property type="protein sequence ID" value="EMD36587.1"/>
    <property type="molecule type" value="Genomic_DNA"/>
</dbReference>
<dbReference type="Pfam" id="PF21639">
    <property type="entry name" value="ORC5_lid"/>
    <property type="match status" value="1"/>
</dbReference>
<evidence type="ECO:0008006" key="9">
    <source>
        <dbReference type="Google" id="ProtNLM"/>
    </source>
</evidence>
<keyword evidence="2" id="KW-0235">DNA replication</keyword>
<evidence type="ECO:0000313" key="8">
    <source>
        <dbReference type="Proteomes" id="UP000016930"/>
    </source>
</evidence>
<accession>M2RDR0</accession>
<organism evidence="7 8">
    <name type="scientific">Ceriporiopsis subvermispora (strain B)</name>
    <name type="common">White-rot fungus</name>
    <name type="synonym">Gelatoporia subvermispora</name>
    <dbReference type="NCBI Taxonomy" id="914234"/>
    <lineage>
        <taxon>Eukaryota</taxon>
        <taxon>Fungi</taxon>
        <taxon>Dikarya</taxon>
        <taxon>Basidiomycota</taxon>
        <taxon>Agaricomycotina</taxon>
        <taxon>Agaricomycetes</taxon>
        <taxon>Polyporales</taxon>
        <taxon>Gelatoporiaceae</taxon>
        <taxon>Gelatoporia</taxon>
    </lineage>
</organism>
<dbReference type="GO" id="GO:0003688">
    <property type="term" value="F:DNA replication origin binding"/>
    <property type="evidence" value="ECO:0007669"/>
    <property type="project" value="TreeGrafter"/>
</dbReference>
<protein>
    <recommendedName>
        <fullName evidence="9">Origin recognition complex subunit 5</fullName>
    </recommendedName>
</protein>
<feature type="domain" description="ORC5 lid" evidence="6">
    <location>
        <begin position="269"/>
        <end position="320"/>
    </location>
</feature>
<dbReference type="InterPro" id="IPR047088">
    <property type="entry name" value="ORC5_C"/>
</dbReference>
<keyword evidence="8" id="KW-1185">Reference proteome</keyword>
<dbReference type="OrthoDB" id="365981at2759"/>
<feature type="region of interest" description="Disordered" evidence="4">
    <location>
        <begin position="452"/>
        <end position="473"/>
    </location>
</feature>
<feature type="domain" description="Origin recognition complex subunit 5 C-terminal" evidence="5">
    <location>
        <begin position="422"/>
        <end position="582"/>
    </location>
</feature>
<dbReference type="HOGENOM" id="CLU_022443_1_0_1"/>
<evidence type="ECO:0000256" key="3">
    <source>
        <dbReference type="ARBA" id="ARBA00023242"/>
    </source>
</evidence>
<keyword evidence="3" id="KW-0539">Nucleus</keyword>
<feature type="compositionally biased region" description="Basic residues" evidence="4">
    <location>
        <begin position="456"/>
        <end position="468"/>
    </location>
</feature>
<dbReference type="AlphaFoldDB" id="M2RDR0"/>
<evidence type="ECO:0000259" key="5">
    <source>
        <dbReference type="Pfam" id="PF14630"/>
    </source>
</evidence>
<dbReference type="PANTHER" id="PTHR12705:SF0">
    <property type="entry name" value="ORIGIN RECOGNITION COMPLEX SUBUNIT 5"/>
    <property type="match status" value="1"/>
</dbReference>
<dbReference type="InterPro" id="IPR020796">
    <property type="entry name" value="ORC5"/>
</dbReference>
<dbReference type="PANTHER" id="PTHR12705">
    <property type="entry name" value="ORIGIN RECOGNITION COMPLEX SUBUNIT 5"/>
    <property type="match status" value="1"/>
</dbReference>
<dbReference type="STRING" id="914234.M2RDR0"/>
<sequence length="587" mass="64352">MDPSHTALRTPGFGTSASLLSTLLASYPPPFISIYDPENPRLTASVVRNAVTNLQEGGSSGGTAKIHSAIVNAVACFTPRLFYDSVLNALAEWEPSWEDGCNNWSGLSTMPGQRFNENFDAFVHGLQAVKTYLEQASNETPKAASGKWKGKAKATSTNEGEVYRLVIVIERAERLKQSMPELLVPLTRLAELTQLDVTIILLSDLRWEEFRPPLGAAPDPFYIDIPLLSKSVPDTIDIVTSAFDHAAGASVSSSFTDPEAYSAVLRPLYSQFSATLFSICSPFIHNVHELMYLAAARWPGFIKPVLDAHRAYVQEMERLRVDRQSHEAEDSGAESRDDMQDHYEAGMLYLPSEDTRIRLIRHFTPSITIAVENLYPRLAHAAEWSRANMPPADLLTLAPGHMPGPSPPSAGPVNARDVRAFPRTSKFVLVAAFLASTNPAKTDLRMFGRGASERTRRVRRGVSPRKAKAGTGGAGIKIPQRLLGPLPFPLERLLAILGVLLEEHDAEVRPQAPEFAIPGEYTDMEISRVSVHAAIMELASMRLLTRASSADKVDATPTFKCGISYDVALQLARDLGILLNDLLWDSV</sequence>
<dbReference type="GO" id="GO:0006270">
    <property type="term" value="P:DNA replication initiation"/>
    <property type="evidence" value="ECO:0007669"/>
    <property type="project" value="TreeGrafter"/>
</dbReference>
<comment type="subcellular location">
    <subcellularLocation>
        <location evidence="1">Nucleus</location>
    </subcellularLocation>
</comment>
<gene>
    <name evidence="7" type="ORF">CERSUDRAFT_115622</name>
</gene>
<reference evidence="7 8" key="1">
    <citation type="journal article" date="2012" name="Proc. Natl. Acad. Sci. U.S.A.">
        <title>Comparative genomics of Ceriporiopsis subvermispora and Phanerochaete chrysosporium provide insight into selective ligninolysis.</title>
        <authorList>
            <person name="Fernandez-Fueyo E."/>
            <person name="Ruiz-Duenas F.J."/>
            <person name="Ferreira P."/>
            <person name="Floudas D."/>
            <person name="Hibbett D.S."/>
            <person name="Canessa P."/>
            <person name="Larrondo L.F."/>
            <person name="James T.Y."/>
            <person name="Seelenfreund D."/>
            <person name="Lobos S."/>
            <person name="Polanco R."/>
            <person name="Tello M."/>
            <person name="Honda Y."/>
            <person name="Watanabe T."/>
            <person name="Watanabe T."/>
            <person name="Ryu J.S."/>
            <person name="Kubicek C.P."/>
            <person name="Schmoll M."/>
            <person name="Gaskell J."/>
            <person name="Hammel K.E."/>
            <person name="St John F.J."/>
            <person name="Vanden Wymelenberg A."/>
            <person name="Sabat G."/>
            <person name="Splinter BonDurant S."/>
            <person name="Syed K."/>
            <person name="Yadav J.S."/>
            <person name="Doddapaneni H."/>
            <person name="Subramanian V."/>
            <person name="Lavin J.L."/>
            <person name="Oguiza J.A."/>
            <person name="Perez G."/>
            <person name="Pisabarro A.G."/>
            <person name="Ramirez L."/>
            <person name="Santoyo F."/>
            <person name="Master E."/>
            <person name="Coutinho P.M."/>
            <person name="Henrissat B."/>
            <person name="Lombard V."/>
            <person name="Magnuson J.K."/>
            <person name="Kuees U."/>
            <person name="Hori C."/>
            <person name="Igarashi K."/>
            <person name="Samejima M."/>
            <person name="Held B.W."/>
            <person name="Barry K.W."/>
            <person name="LaButti K.M."/>
            <person name="Lapidus A."/>
            <person name="Lindquist E.A."/>
            <person name="Lucas S.M."/>
            <person name="Riley R."/>
            <person name="Salamov A.A."/>
            <person name="Hoffmeister D."/>
            <person name="Schwenk D."/>
            <person name="Hadar Y."/>
            <person name="Yarden O."/>
            <person name="de Vries R.P."/>
            <person name="Wiebenga A."/>
            <person name="Stenlid J."/>
            <person name="Eastwood D."/>
            <person name="Grigoriev I.V."/>
            <person name="Berka R.M."/>
            <person name="Blanchette R.A."/>
            <person name="Kersten P."/>
            <person name="Martinez A.T."/>
            <person name="Vicuna R."/>
            <person name="Cullen D."/>
        </authorList>
    </citation>
    <scope>NUCLEOTIDE SEQUENCE [LARGE SCALE GENOMIC DNA]</scope>
    <source>
        <strain evidence="7 8">B</strain>
    </source>
</reference>
<evidence type="ECO:0000259" key="6">
    <source>
        <dbReference type="Pfam" id="PF21639"/>
    </source>
</evidence>
<evidence type="ECO:0000313" key="7">
    <source>
        <dbReference type="EMBL" id="EMD36587.1"/>
    </source>
</evidence>
<dbReference type="Proteomes" id="UP000016930">
    <property type="component" value="Unassembled WGS sequence"/>
</dbReference>
<evidence type="ECO:0000256" key="1">
    <source>
        <dbReference type="ARBA" id="ARBA00004123"/>
    </source>
</evidence>
<dbReference type="Pfam" id="PF14630">
    <property type="entry name" value="ORC5_C"/>
    <property type="match status" value="1"/>
</dbReference>
<evidence type="ECO:0000256" key="2">
    <source>
        <dbReference type="ARBA" id="ARBA00022705"/>
    </source>
</evidence>
<name>M2RDR0_CERS8</name>
<evidence type="ECO:0000256" key="4">
    <source>
        <dbReference type="SAM" id="MobiDB-lite"/>
    </source>
</evidence>
<dbReference type="GO" id="GO:0005664">
    <property type="term" value="C:nuclear origin of replication recognition complex"/>
    <property type="evidence" value="ECO:0007669"/>
    <property type="project" value="TreeGrafter"/>
</dbReference>
<dbReference type="InterPro" id="IPR048866">
    <property type="entry name" value="ORC5_lid"/>
</dbReference>
<proteinExistence type="predicted"/>